<dbReference type="Gene3D" id="3.40.190.10">
    <property type="entry name" value="Periplasmic binding protein-like II"/>
    <property type="match status" value="2"/>
</dbReference>
<evidence type="ECO:0000313" key="8">
    <source>
        <dbReference type="EMBL" id="NBD27233.1"/>
    </source>
</evidence>
<keyword evidence="1" id="KW-1003">Cell membrane</keyword>
<evidence type="ECO:0000256" key="3">
    <source>
        <dbReference type="ARBA" id="ARBA00023136"/>
    </source>
</evidence>
<dbReference type="PROSITE" id="PS51257">
    <property type="entry name" value="PROKAR_LIPOPROTEIN"/>
    <property type="match status" value="1"/>
</dbReference>
<comment type="caution">
    <text evidence="8">The sequence shown here is derived from an EMBL/GenBank/DDBJ whole genome shotgun (WGS) entry which is preliminary data.</text>
</comment>
<reference evidence="8 9" key="1">
    <citation type="submission" date="2020-01" db="EMBL/GenBank/DDBJ databases">
        <title>Paenibacillus soybeanensis sp. nov. isolated from the nodules of soybean (Glycine max(L.) Merr).</title>
        <authorList>
            <person name="Wang H."/>
        </authorList>
    </citation>
    <scope>NUCLEOTIDE SEQUENCE [LARGE SCALE GENOMIC DNA]</scope>
    <source>
        <strain evidence="8 9">T1</strain>
    </source>
</reference>
<keyword evidence="9" id="KW-1185">Reference proteome</keyword>
<accession>A0ABW9XWY3</accession>
<gene>
    <name evidence="8" type="ORF">GT019_25470</name>
</gene>
<dbReference type="Pfam" id="PF13416">
    <property type="entry name" value="SBP_bac_8"/>
    <property type="match status" value="1"/>
</dbReference>
<protein>
    <submittedName>
        <fullName evidence="8">Extracellular solute-binding protein</fullName>
    </submittedName>
</protein>
<feature type="compositionally biased region" description="Polar residues" evidence="6">
    <location>
        <begin position="27"/>
        <end position="41"/>
    </location>
</feature>
<evidence type="ECO:0000313" key="9">
    <source>
        <dbReference type="Proteomes" id="UP000665561"/>
    </source>
</evidence>
<evidence type="ECO:0000256" key="6">
    <source>
        <dbReference type="SAM" id="MobiDB-lite"/>
    </source>
</evidence>
<keyword evidence="2 7" id="KW-0732">Signal</keyword>
<evidence type="ECO:0000256" key="1">
    <source>
        <dbReference type="ARBA" id="ARBA00022475"/>
    </source>
</evidence>
<organism evidence="8 9">
    <name type="scientific">Paenibacillus glycinis</name>
    <dbReference type="NCBI Taxonomy" id="2697035"/>
    <lineage>
        <taxon>Bacteria</taxon>
        <taxon>Bacillati</taxon>
        <taxon>Bacillota</taxon>
        <taxon>Bacilli</taxon>
        <taxon>Bacillales</taxon>
        <taxon>Paenibacillaceae</taxon>
        <taxon>Paenibacillus</taxon>
    </lineage>
</organism>
<keyword evidence="3" id="KW-0472">Membrane</keyword>
<evidence type="ECO:0000256" key="7">
    <source>
        <dbReference type="SAM" id="SignalP"/>
    </source>
</evidence>
<dbReference type="InterPro" id="IPR050490">
    <property type="entry name" value="Bact_solute-bd_prot1"/>
</dbReference>
<proteinExistence type="predicted"/>
<sequence length="525" mass="58385">MKRWLPISIAAVLAMGTIAGCGDSNDSKTNAVNSENTNSTAPSSEQSSEPDSDKADQSKKLDIDILTISYGGANWSNDSAIAQFLNQKFNVNLKFQAISQDNYEEKLNVLAAAGNFPDAFLVQKPDYLKWRDKGVFLDLAPVIDQYPNLSQYLGGKESLQFMNPPGKIYGLPYYQIETQTSFGIRKDWLDKLGLQMPTTIDEFYDVTKAFATQDPDGDGKADTYGFSASLVQNKTDFKHIDPIKAAFGLVNNWGVKDGQLISWHTQTKELEDFATFLNKAYKEGVLDKDFAINKVKDPQDKYETAGKVGIDDVVPNNFYQAIVPKLKKVDPNAETVQLLPPKGPTGLQGTSTNSITQKIVINAKIDKDKQDRLLEMFNYFLSDEGDVLTKSGVEGADYKKDGDKYVKLDAFDQDGANLISTLLLRRFDLHTQIHLWDDPTTVSNVDQWFKNNEPFKWADAAAGLESPTATKIGTTIDQKFMATLIKVIMGDQPIGDIEQAVAQWKKDGGDQMTKEYNDAYQATQK</sequence>
<dbReference type="PANTHER" id="PTHR43649:SF33">
    <property type="entry name" value="POLYGALACTURONAN_RHAMNOGALACTURONAN-BINDING PROTEIN YTCQ"/>
    <property type="match status" value="1"/>
</dbReference>
<name>A0ABW9XWY3_9BACL</name>
<dbReference type="EMBL" id="JAAAMV010000026">
    <property type="protein sequence ID" value="NBD27233.1"/>
    <property type="molecule type" value="Genomic_DNA"/>
</dbReference>
<keyword evidence="5" id="KW-0449">Lipoprotein</keyword>
<feature type="chain" id="PRO_5045617548" evidence="7">
    <location>
        <begin position="20"/>
        <end position="525"/>
    </location>
</feature>
<dbReference type="InterPro" id="IPR006059">
    <property type="entry name" value="SBP"/>
</dbReference>
<feature type="signal peptide" evidence="7">
    <location>
        <begin position="1"/>
        <end position="19"/>
    </location>
</feature>
<feature type="region of interest" description="Disordered" evidence="6">
    <location>
        <begin position="26"/>
        <end position="57"/>
    </location>
</feature>
<evidence type="ECO:0000256" key="2">
    <source>
        <dbReference type="ARBA" id="ARBA00022729"/>
    </source>
</evidence>
<dbReference type="RefSeq" id="WP_161746258.1">
    <property type="nucleotide sequence ID" value="NZ_JAAAMV010000026.1"/>
</dbReference>
<dbReference type="SUPFAM" id="SSF53850">
    <property type="entry name" value="Periplasmic binding protein-like II"/>
    <property type="match status" value="1"/>
</dbReference>
<evidence type="ECO:0000256" key="5">
    <source>
        <dbReference type="ARBA" id="ARBA00023288"/>
    </source>
</evidence>
<keyword evidence="4" id="KW-0564">Palmitate</keyword>
<evidence type="ECO:0000256" key="4">
    <source>
        <dbReference type="ARBA" id="ARBA00023139"/>
    </source>
</evidence>
<dbReference type="Proteomes" id="UP000665561">
    <property type="component" value="Unassembled WGS sequence"/>
</dbReference>
<dbReference type="PANTHER" id="PTHR43649">
    <property type="entry name" value="ARABINOSE-BINDING PROTEIN-RELATED"/>
    <property type="match status" value="1"/>
</dbReference>